<evidence type="ECO:0000256" key="14">
    <source>
        <dbReference type="ARBA" id="ARBA00072636"/>
    </source>
</evidence>
<keyword evidence="5" id="KW-0479">Metal-binding</keyword>
<comment type="subcellular location">
    <subcellularLocation>
        <location evidence="2">Cytoplasm</location>
    </subcellularLocation>
    <subcellularLocation>
        <location evidence="1">Nucleus</location>
    </subcellularLocation>
</comment>
<keyword evidence="8" id="KW-0221">Differentiation</keyword>
<evidence type="ECO:0000256" key="2">
    <source>
        <dbReference type="ARBA" id="ARBA00004496"/>
    </source>
</evidence>
<feature type="non-terminal residue" evidence="16">
    <location>
        <position position="1"/>
    </location>
</feature>
<proteinExistence type="predicted"/>
<dbReference type="GO" id="GO:0030154">
    <property type="term" value="P:cell differentiation"/>
    <property type="evidence" value="ECO:0007669"/>
    <property type="project" value="UniProtKB-KW"/>
</dbReference>
<keyword evidence="7" id="KW-0863">Zinc-finger</keyword>
<dbReference type="PANTHER" id="PTHR16442">
    <property type="entry name" value="RING FINGER PROTEIN 17"/>
    <property type="match status" value="1"/>
</dbReference>
<dbReference type="SMART" id="SM00333">
    <property type="entry name" value="TUDOR"/>
    <property type="match status" value="2"/>
</dbReference>
<dbReference type="AlphaFoldDB" id="A0A7L0FH81"/>
<keyword evidence="17" id="KW-1185">Reference proteome</keyword>
<dbReference type="EMBL" id="VXAM01000431">
    <property type="protein sequence ID" value="NXJ94777.1"/>
    <property type="molecule type" value="Genomic_DNA"/>
</dbReference>
<dbReference type="FunFam" id="2.30.30.140:FF:000114">
    <property type="entry name" value="RING finger protein 17"/>
    <property type="match status" value="1"/>
</dbReference>
<feature type="domain" description="Tudor" evidence="15">
    <location>
        <begin position="273"/>
        <end position="333"/>
    </location>
</feature>
<dbReference type="Pfam" id="PF00567">
    <property type="entry name" value="TUDOR"/>
    <property type="match status" value="2"/>
</dbReference>
<keyword evidence="3" id="KW-0217">Developmental protein</keyword>
<dbReference type="GO" id="GO:0005737">
    <property type="term" value="C:cytoplasm"/>
    <property type="evidence" value="ECO:0007669"/>
    <property type="project" value="UniProtKB-SubCell"/>
</dbReference>
<evidence type="ECO:0000259" key="15">
    <source>
        <dbReference type="PROSITE" id="PS50304"/>
    </source>
</evidence>
<name>A0A7L0FH81_CORCN</name>
<evidence type="ECO:0000256" key="3">
    <source>
        <dbReference type="ARBA" id="ARBA00022473"/>
    </source>
</evidence>
<keyword evidence="6" id="KW-0677">Repeat</keyword>
<dbReference type="SUPFAM" id="SSF63748">
    <property type="entry name" value="Tudor/PWWP/MBT"/>
    <property type="match status" value="2"/>
</dbReference>
<evidence type="ECO:0000256" key="13">
    <source>
        <dbReference type="ARBA" id="ARBA00062119"/>
    </source>
</evidence>
<feature type="domain" description="Tudor" evidence="15">
    <location>
        <begin position="48"/>
        <end position="105"/>
    </location>
</feature>
<evidence type="ECO:0000256" key="1">
    <source>
        <dbReference type="ARBA" id="ARBA00004123"/>
    </source>
</evidence>
<comment type="function">
    <text evidence="12">Seems to be involved in regulation of transcriptional activity of MYC. In vitro, inhibits DNA-binding activity of Mad-MAX heterodimers. Can recruit Mad transcriptional repressors (MXD1, MXD3, MXD4 and MXI1) to the cytoplasm. May be involved in spermiogenesis.</text>
</comment>
<sequence>KIFQAVVSCVGHDGTIYIIPKSFEIALNKLMTEIQNNFRCLGLVQPYCWRKGEACIVRGSDTMWYRGKVVEFSSSTLQVQYIDHGYIEKIPPCHLYPTTLYTDIPPFCIPCQLYKTLPAGNFWQKDAVDCLQELLTDEEVEVHVQELPDNPWGKLSIDLYFGGMSLSSFMTYQKYCVTEDCQDIPELKLLEGNVHVSSSYTLPPLPVPGDTFPVRVTHLVSPKEVYICLDRAKNLMKQPTSWGDATCETELESLDEALKWCNKSVKSLPLLTHFQTEMPCLVEYQDGLWYRAKLLSVEEFDPDKIMVQFVDYGSFSVVPTSRLRQIPYHLLKYPVQAVRALLAGFKPALYDKNVKRVPYSPEWSVEALWAMMECVEGKQLSASMLALSPEVTISLYEDDKNLVHMKLIEMGLADLDE</sequence>
<comment type="subunit">
    <text evidence="13">Interacts with MXD1, MXD3, MXD4, MXI1 and PIWIL1. Self-associates.</text>
</comment>
<dbReference type="PROSITE" id="PS50304">
    <property type="entry name" value="TUDOR"/>
    <property type="match status" value="2"/>
</dbReference>
<dbReference type="GO" id="GO:0005634">
    <property type="term" value="C:nucleus"/>
    <property type="evidence" value="ECO:0007669"/>
    <property type="project" value="UniProtKB-SubCell"/>
</dbReference>
<dbReference type="GO" id="GO:0008270">
    <property type="term" value="F:zinc ion binding"/>
    <property type="evidence" value="ECO:0007669"/>
    <property type="project" value="UniProtKB-KW"/>
</dbReference>
<dbReference type="Proteomes" id="UP000526942">
    <property type="component" value="Unassembled WGS sequence"/>
</dbReference>
<dbReference type="Gene3D" id="2.30.30.140">
    <property type="match status" value="2"/>
</dbReference>
<dbReference type="PANTHER" id="PTHR16442:SF1">
    <property type="entry name" value="RING FINGER PROTEIN 17"/>
    <property type="match status" value="1"/>
</dbReference>
<evidence type="ECO:0000256" key="10">
    <source>
        <dbReference type="ARBA" id="ARBA00022871"/>
    </source>
</evidence>
<keyword evidence="4" id="KW-0963">Cytoplasm</keyword>
<comment type="caution">
    <text evidence="16">The sequence shown here is derived from an EMBL/GenBank/DDBJ whole genome shotgun (WGS) entry which is preliminary data.</text>
</comment>
<evidence type="ECO:0000256" key="7">
    <source>
        <dbReference type="ARBA" id="ARBA00022771"/>
    </source>
</evidence>
<evidence type="ECO:0000313" key="17">
    <source>
        <dbReference type="Proteomes" id="UP000526942"/>
    </source>
</evidence>
<organism evidence="16 17">
    <name type="scientific">Corythaixoides concolor</name>
    <name type="common">Grey go-away-bird</name>
    <dbReference type="NCBI Taxonomy" id="103956"/>
    <lineage>
        <taxon>Eukaryota</taxon>
        <taxon>Metazoa</taxon>
        <taxon>Chordata</taxon>
        <taxon>Craniata</taxon>
        <taxon>Vertebrata</taxon>
        <taxon>Euteleostomi</taxon>
        <taxon>Archelosauria</taxon>
        <taxon>Archosauria</taxon>
        <taxon>Dinosauria</taxon>
        <taxon>Saurischia</taxon>
        <taxon>Theropoda</taxon>
        <taxon>Coelurosauria</taxon>
        <taxon>Aves</taxon>
        <taxon>Neognathae</taxon>
        <taxon>Neoaves</taxon>
        <taxon>Otidimorphae</taxon>
        <taxon>Musophagiformes</taxon>
        <taxon>Musophagidae</taxon>
        <taxon>Corythaixoides</taxon>
    </lineage>
</organism>
<dbReference type="GO" id="GO:0007283">
    <property type="term" value="P:spermatogenesis"/>
    <property type="evidence" value="ECO:0007669"/>
    <property type="project" value="UniProtKB-KW"/>
</dbReference>
<keyword evidence="10" id="KW-0744">Spermatogenesis</keyword>
<evidence type="ECO:0000256" key="9">
    <source>
        <dbReference type="ARBA" id="ARBA00022833"/>
    </source>
</evidence>
<evidence type="ECO:0000256" key="4">
    <source>
        <dbReference type="ARBA" id="ARBA00022490"/>
    </source>
</evidence>
<keyword evidence="9" id="KW-0862">Zinc</keyword>
<feature type="non-terminal residue" evidence="16">
    <location>
        <position position="417"/>
    </location>
</feature>
<reference evidence="16 17" key="1">
    <citation type="submission" date="2019-09" db="EMBL/GenBank/DDBJ databases">
        <title>Bird 10,000 Genomes (B10K) Project - Family phase.</title>
        <authorList>
            <person name="Zhang G."/>
        </authorList>
    </citation>
    <scope>NUCLEOTIDE SEQUENCE [LARGE SCALE GENOMIC DNA]</scope>
    <source>
        <strain evidence="16">B10K-DU-011-20</strain>
        <tissue evidence="16">Muscle</tissue>
    </source>
</reference>
<evidence type="ECO:0000256" key="11">
    <source>
        <dbReference type="ARBA" id="ARBA00023242"/>
    </source>
</evidence>
<evidence type="ECO:0000256" key="12">
    <source>
        <dbReference type="ARBA" id="ARBA00057086"/>
    </source>
</evidence>
<evidence type="ECO:0000256" key="6">
    <source>
        <dbReference type="ARBA" id="ARBA00022737"/>
    </source>
</evidence>
<evidence type="ECO:0000313" key="16">
    <source>
        <dbReference type="EMBL" id="NXJ94777.1"/>
    </source>
</evidence>
<evidence type="ECO:0000256" key="8">
    <source>
        <dbReference type="ARBA" id="ARBA00022782"/>
    </source>
</evidence>
<gene>
    <name evidence="16" type="primary">Rnf17</name>
    <name evidence="16" type="ORF">CORCON_R02492</name>
</gene>
<dbReference type="OrthoDB" id="5800423at2759"/>
<evidence type="ECO:0000256" key="5">
    <source>
        <dbReference type="ARBA" id="ARBA00022723"/>
    </source>
</evidence>
<keyword evidence="11" id="KW-0539">Nucleus</keyword>
<dbReference type="InterPro" id="IPR002999">
    <property type="entry name" value="Tudor"/>
</dbReference>
<protein>
    <recommendedName>
        <fullName evidence="14">RING finger protein 17</fullName>
    </recommendedName>
</protein>
<accession>A0A7L0FH81</accession>